<name>A0A8H3XK10_GIGMA</name>
<accession>A0A8H3XK10</accession>
<evidence type="ECO:0000313" key="3">
    <source>
        <dbReference type="Proteomes" id="UP000439903"/>
    </source>
</evidence>
<evidence type="ECO:0000259" key="1">
    <source>
        <dbReference type="PROSITE" id="PS51468"/>
    </source>
</evidence>
<dbReference type="AlphaFoldDB" id="A0A8H3XK10"/>
<dbReference type="InterPro" id="IPR013694">
    <property type="entry name" value="VIT"/>
</dbReference>
<dbReference type="PANTHER" id="PTHR45737">
    <property type="entry name" value="VON WILLEBRAND FACTOR A DOMAIN-CONTAINING PROTEIN 5A"/>
    <property type="match status" value="1"/>
</dbReference>
<dbReference type="Proteomes" id="UP000439903">
    <property type="component" value="Unassembled WGS sequence"/>
</dbReference>
<feature type="domain" description="VIT" evidence="1">
    <location>
        <begin position="1"/>
        <end position="57"/>
    </location>
</feature>
<dbReference type="OrthoDB" id="1729737at2759"/>
<comment type="caution">
    <text evidence="2">The sequence shown here is derived from an EMBL/GenBank/DDBJ whole genome shotgun (WGS) entry which is preliminary data.</text>
</comment>
<dbReference type="PROSITE" id="PS51468">
    <property type="entry name" value="VIT"/>
    <property type="match status" value="1"/>
</dbReference>
<evidence type="ECO:0000313" key="2">
    <source>
        <dbReference type="EMBL" id="KAF0469434.1"/>
    </source>
</evidence>
<protein>
    <submittedName>
        <fullName evidence="2">von willebrand domain-containing protein</fullName>
    </submittedName>
</protein>
<organism evidence="2 3">
    <name type="scientific">Gigaspora margarita</name>
    <dbReference type="NCBI Taxonomy" id="4874"/>
    <lineage>
        <taxon>Eukaryota</taxon>
        <taxon>Fungi</taxon>
        <taxon>Fungi incertae sedis</taxon>
        <taxon>Mucoromycota</taxon>
        <taxon>Glomeromycotina</taxon>
        <taxon>Glomeromycetes</taxon>
        <taxon>Diversisporales</taxon>
        <taxon>Gigasporaceae</taxon>
        <taxon>Gigaspora</taxon>
    </lineage>
</organism>
<proteinExistence type="predicted"/>
<sequence length="116" mass="13076">MLNKNTIEATYKFPLHEAVTEGHGAYLLEEHLPDIFQCSVCNVTAVQSVVIRITYVTELTHGTESESIRFVFLIAITPQYGSSGYSSANDRKKLIPDKMSYSDKADYYLKLALHVE</sequence>
<dbReference type="EMBL" id="WTPW01000919">
    <property type="protein sequence ID" value="KAF0469434.1"/>
    <property type="molecule type" value="Genomic_DNA"/>
</dbReference>
<keyword evidence="3" id="KW-1185">Reference proteome</keyword>
<gene>
    <name evidence="2" type="ORF">F8M41_025541</name>
</gene>
<reference evidence="2 3" key="1">
    <citation type="journal article" date="2019" name="Environ. Microbiol.">
        <title>At the nexus of three kingdoms: the genome of the mycorrhizal fungus Gigaspora margarita provides insights into plant, endobacterial and fungal interactions.</title>
        <authorList>
            <person name="Venice F."/>
            <person name="Ghignone S."/>
            <person name="Salvioli di Fossalunga A."/>
            <person name="Amselem J."/>
            <person name="Novero M."/>
            <person name="Xianan X."/>
            <person name="Sedzielewska Toro K."/>
            <person name="Morin E."/>
            <person name="Lipzen A."/>
            <person name="Grigoriev I.V."/>
            <person name="Henrissat B."/>
            <person name="Martin F.M."/>
            <person name="Bonfante P."/>
        </authorList>
    </citation>
    <scope>NUCLEOTIDE SEQUENCE [LARGE SCALE GENOMIC DNA]</scope>
    <source>
        <strain evidence="2 3">BEG34</strain>
    </source>
</reference>
<dbReference type="Pfam" id="PF08487">
    <property type="entry name" value="VIT"/>
    <property type="match status" value="1"/>
</dbReference>
<dbReference type="PANTHER" id="PTHR45737:SF6">
    <property type="entry name" value="VON WILLEBRAND FACTOR A DOMAIN-CONTAINING PROTEIN 5A"/>
    <property type="match status" value="1"/>
</dbReference>